<dbReference type="GO" id="GO:0015670">
    <property type="term" value="P:carbon dioxide transport"/>
    <property type="evidence" value="ECO:0007669"/>
    <property type="project" value="TreeGrafter"/>
</dbReference>
<reference evidence="9" key="2">
    <citation type="submission" date="2025-09" db="UniProtKB">
        <authorList>
            <consortium name="Ensembl"/>
        </authorList>
    </citation>
    <scope>IDENTIFICATION</scope>
</reference>
<dbReference type="PROSITE" id="PS00221">
    <property type="entry name" value="MIP"/>
    <property type="match status" value="1"/>
</dbReference>
<organism evidence="9 10">
    <name type="scientific">Varanus komodoensis</name>
    <name type="common">Komodo dragon</name>
    <dbReference type="NCBI Taxonomy" id="61221"/>
    <lineage>
        <taxon>Eukaryota</taxon>
        <taxon>Metazoa</taxon>
        <taxon>Chordata</taxon>
        <taxon>Craniata</taxon>
        <taxon>Vertebrata</taxon>
        <taxon>Euteleostomi</taxon>
        <taxon>Lepidosauria</taxon>
        <taxon>Squamata</taxon>
        <taxon>Bifurcata</taxon>
        <taxon>Unidentata</taxon>
        <taxon>Episquamata</taxon>
        <taxon>Toxicofera</taxon>
        <taxon>Anguimorpha</taxon>
        <taxon>Paleoanguimorpha</taxon>
        <taxon>Varanoidea</taxon>
        <taxon>Varanidae</taxon>
        <taxon>Varanus</taxon>
    </lineage>
</organism>
<evidence type="ECO:0000256" key="6">
    <source>
        <dbReference type="ARBA" id="ARBA00023136"/>
    </source>
</evidence>
<dbReference type="OMA" id="IGQNTHE"/>
<protein>
    <submittedName>
        <fullName evidence="9">Aquaporin 6</fullName>
    </submittedName>
</protein>
<dbReference type="NCBIfam" id="TIGR00861">
    <property type="entry name" value="MIP"/>
    <property type="match status" value="1"/>
</dbReference>
<feature type="transmembrane region" description="Helical" evidence="8">
    <location>
        <begin position="163"/>
        <end position="183"/>
    </location>
</feature>
<keyword evidence="4 7" id="KW-0812">Transmembrane</keyword>
<dbReference type="SUPFAM" id="SSF81338">
    <property type="entry name" value="Aquaporin-like"/>
    <property type="match status" value="1"/>
</dbReference>
<feature type="transmembrane region" description="Helical" evidence="8">
    <location>
        <begin position="45"/>
        <end position="65"/>
    </location>
</feature>
<evidence type="ECO:0000256" key="8">
    <source>
        <dbReference type="SAM" id="Phobius"/>
    </source>
</evidence>
<feature type="transmembrane region" description="Helical" evidence="8">
    <location>
        <begin position="195"/>
        <end position="213"/>
    </location>
</feature>
<comment type="similarity">
    <text evidence="2 7">Belongs to the MIP/aquaporin (TC 1.A.8) family.</text>
</comment>
<dbReference type="InterPro" id="IPR000425">
    <property type="entry name" value="MIP"/>
</dbReference>
<evidence type="ECO:0000313" key="10">
    <source>
        <dbReference type="Proteomes" id="UP000694545"/>
    </source>
</evidence>
<dbReference type="InterPro" id="IPR023254">
    <property type="entry name" value="Aquaporin_6"/>
</dbReference>
<feature type="transmembrane region" description="Helical" evidence="8">
    <location>
        <begin position="119"/>
        <end position="143"/>
    </location>
</feature>
<keyword evidence="10" id="KW-1185">Reference proteome</keyword>
<accession>A0A8D2J061</accession>
<dbReference type="AlphaFoldDB" id="A0A8D2J061"/>
<dbReference type="CDD" id="cd00333">
    <property type="entry name" value="MIP"/>
    <property type="match status" value="1"/>
</dbReference>
<evidence type="ECO:0000256" key="7">
    <source>
        <dbReference type="RuleBase" id="RU000477"/>
    </source>
</evidence>
<feature type="transmembrane region" description="Helical" evidence="8">
    <location>
        <begin position="236"/>
        <end position="258"/>
    </location>
</feature>
<dbReference type="GO" id="GO:0015112">
    <property type="term" value="F:nitrate transmembrane transporter activity"/>
    <property type="evidence" value="ECO:0007669"/>
    <property type="project" value="TreeGrafter"/>
</dbReference>
<evidence type="ECO:0000256" key="3">
    <source>
        <dbReference type="ARBA" id="ARBA00022448"/>
    </source>
</evidence>
<evidence type="ECO:0000313" key="9">
    <source>
        <dbReference type="Ensembl" id="ENSVKKP00000007676.1"/>
    </source>
</evidence>
<dbReference type="GO" id="GO:0016324">
    <property type="term" value="C:apical plasma membrane"/>
    <property type="evidence" value="ECO:0007669"/>
    <property type="project" value="TreeGrafter"/>
</dbReference>
<dbReference type="InterPro" id="IPR022357">
    <property type="entry name" value="MIP_CS"/>
</dbReference>
<dbReference type="GO" id="GO:0015250">
    <property type="term" value="F:water channel activity"/>
    <property type="evidence" value="ECO:0007669"/>
    <property type="project" value="TreeGrafter"/>
</dbReference>
<proteinExistence type="inferred from homology"/>
<reference evidence="9" key="1">
    <citation type="submission" date="2025-08" db="UniProtKB">
        <authorList>
            <consortium name="Ensembl"/>
        </authorList>
    </citation>
    <scope>IDENTIFICATION</scope>
</reference>
<dbReference type="PRINTS" id="PR02018">
    <property type="entry name" value="AQUAPORIN6"/>
</dbReference>
<evidence type="ECO:0000256" key="2">
    <source>
        <dbReference type="ARBA" id="ARBA00006175"/>
    </source>
</evidence>
<dbReference type="Ensembl" id="ENSVKKT00000007876.1">
    <property type="protein sequence ID" value="ENSVKKP00000007676.1"/>
    <property type="gene ID" value="ENSVKKG00000005474.1"/>
</dbReference>
<feature type="transmembrane region" description="Helical" evidence="8">
    <location>
        <begin position="77"/>
        <end position="98"/>
    </location>
</feature>
<dbReference type="Proteomes" id="UP000694545">
    <property type="component" value="Unplaced"/>
</dbReference>
<keyword evidence="5 8" id="KW-1133">Transmembrane helix</keyword>
<dbReference type="Pfam" id="PF00230">
    <property type="entry name" value="MIP"/>
    <property type="match status" value="1"/>
</dbReference>
<dbReference type="PANTHER" id="PTHR19139:SF113">
    <property type="entry name" value="AQUAPORIN-6"/>
    <property type="match status" value="1"/>
</dbReference>
<dbReference type="PRINTS" id="PR00783">
    <property type="entry name" value="MINTRINSICP"/>
</dbReference>
<evidence type="ECO:0000256" key="4">
    <source>
        <dbReference type="ARBA" id="ARBA00022692"/>
    </source>
</evidence>
<dbReference type="InterPro" id="IPR034294">
    <property type="entry name" value="Aquaporin_transptr"/>
</dbReference>
<dbReference type="PANTHER" id="PTHR19139">
    <property type="entry name" value="AQUAPORIN TRANSPORTER"/>
    <property type="match status" value="1"/>
</dbReference>
<dbReference type="Gene3D" id="1.20.1080.10">
    <property type="entry name" value="Glycerol uptake facilitator protein"/>
    <property type="match status" value="1"/>
</dbReference>
<keyword evidence="6 8" id="KW-0472">Membrane</keyword>
<evidence type="ECO:0000256" key="5">
    <source>
        <dbReference type="ARBA" id="ARBA00022989"/>
    </source>
</evidence>
<sequence>MHLHSPQCFPSLDLTQQGRPEKARQDPFSCLAAPCRMWKELFSVAFLRAVLAEFLATAIYVFFGLGSVLNWPEPPSVLQSAITFNLAAATAVQISWHASGAHVNPAVTVAFLLGSRVSLVKAACYVVAQLVGGIAGAAVLYAVTAAGVRGSFGINAVRINISLTQAVMVELILTLQLVLCYFASTDSHRSTGSPAIMIGVSVALGHLIGHYYSSSSMNPARSFGPAVVVGMFPNHWVFWVGPLAGAVLASLLYNFILYHDPKTFAQRLAILKGSYNAEELVKEGGQPTEPISLPTLVHRL</sequence>
<evidence type="ECO:0000256" key="1">
    <source>
        <dbReference type="ARBA" id="ARBA00004141"/>
    </source>
</evidence>
<dbReference type="InterPro" id="IPR023271">
    <property type="entry name" value="Aquaporin-like"/>
</dbReference>
<name>A0A8D2J061_VARKO</name>
<keyword evidence="3 7" id="KW-0813">Transport</keyword>
<comment type="subcellular location">
    <subcellularLocation>
        <location evidence="1">Membrane</location>
        <topology evidence="1">Multi-pass membrane protein</topology>
    </subcellularLocation>
</comment>